<dbReference type="GO" id="GO:0016020">
    <property type="term" value="C:membrane"/>
    <property type="evidence" value="ECO:0007669"/>
    <property type="project" value="UniProtKB-SubCell"/>
</dbReference>
<gene>
    <name evidence="8" type="ORF">A2955_05160</name>
</gene>
<keyword evidence="5 7" id="KW-1133">Transmembrane helix</keyword>
<dbReference type="InterPro" id="IPR050321">
    <property type="entry name" value="Glycosyltr_2/OpgH_subfam"/>
</dbReference>
<evidence type="ECO:0000256" key="3">
    <source>
        <dbReference type="ARBA" id="ARBA00022679"/>
    </source>
</evidence>
<dbReference type="GO" id="GO:0016757">
    <property type="term" value="F:glycosyltransferase activity"/>
    <property type="evidence" value="ECO:0007669"/>
    <property type="project" value="UniProtKB-KW"/>
</dbReference>
<accession>A0A1F8B3B6</accession>
<feature type="transmembrane region" description="Helical" evidence="7">
    <location>
        <begin position="309"/>
        <end position="337"/>
    </location>
</feature>
<evidence type="ECO:0000256" key="5">
    <source>
        <dbReference type="ARBA" id="ARBA00022989"/>
    </source>
</evidence>
<comment type="caution">
    <text evidence="8">The sequence shown here is derived from an EMBL/GenBank/DDBJ whole genome shotgun (WGS) entry which is preliminary data.</text>
</comment>
<dbReference type="Gene3D" id="3.90.550.10">
    <property type="entry name" value="Spore Coat Polysaccharide Biosynthesis Protein SpsA, Chain A"/>
    <property type="match status" value="1"/>
</dbReference>
<evidence type="ECO:0000256" key="1">
    <source>
        <dbReference type="ARBA" id="ARBA00004141"/>
    </source>
</evidence>
<keyword evidence="3" id="KW-0808">Transferase</keyword>
<dbReference type="EMBL" id="MGHA01000047">
    <property type="protein sequence ID" value="OGM58420.1"/>
    <property type="molecule type" value="Genomic_DNA"/>
</dbReference>
<dbReference type="Proteomes" id="UP000177501">
    <property type="component" value="Unassembled WGS sequence"/>
</dbReference>
<proteinExistence type="predicted"/>
<feature type="transmembrane region" description="Helical" evidence="7">
    <location>
        <begin position="380"/>
        <end position="400"/>
    </location>
</feature>
<evidence type="ECO:0000256" key="7">
    <source>
        <dbReference type="SAM" id="Phobius"/>
    </source>
</evidence>
<evidence type="ECO:0008006" key="10">
    <source>
        <dbReference type="Google" id="ProtNLM"/>
    </source>
</evidence>
<evidence type="ECO:0000256" key="6">
    <source>
        <dbReference type="ARBA" id="ARBA00023136"/>
    </source>
</evidence>
<evidence type="ECO:0000256" key="2">
    <source>
        <dbReference type="ARBA" id="ARBA00022676"/>
    </source>
</evidence>
<dbReference type="Pfam" id="PF13641">
    <property type="entry name" value="Glyco_tranf_2_3"/>
    <property type="match status" value="1"/>
</dbReference>
<evidence type="ECO:0000256" key="4">
    <source>
        <dbReference type="ARBA" id="ARBA00022692"/>
    </source>
</evidence>
<feature type="transmembrane region" description="Helical" evidence="7">
    <location>
        <begin position="12"/>
        <end position="34"/>
    </location>
</feature>
<protein>
    <recommendedName>
        <fullName evidence="10">Glycosyltransferase 2-like domain-containing protein</fullName>
    </recommendedName>
</protein>
<dbReference type="AlphaFoldDB" id="A0A1F8B3B6"/>
<reference evidence="8 9" key="1">
    <citation type="journal article" date="2016" name="Nat. Commun.">
        <title>Thousands of microbial genomes shed light on interconnected biogeochemical processes in an aquifer system.</title>
        <authorList>
            <person name="Anantharaman K."/>
            <person name="Brown C.T."/>
            <person name="Hug L.A."/>
            <person name="Sharon I."/>
            <person name="Castelle C.J."/>
            <person name="Probst A.J."/>
            <person name="Thomas B.C."/>
            <person name="Singh A."/>
            <person name="Wilkins M.J."/>
            <person name="Karaoz U."/>
            <person name="Brodie E.L."/>
            <person name="Williams K.H."/>
            <person name="Hubbard S.S."/>
            <person name="Banfield J.F."/>
        </authorList>
    </citation>
    <scope>NUCLEOTIDE SEQUENCE [LARGE SCALE GENOMIC DNA]</scope>
</reference>
<dbReference type="SUPFAM" id="SSF53448">
    <property type="entry name" value="Nucleotide-diphospho-sugar transferases"/>
    <property type="match status" value="1"/>
</dbReference>
<dbReference type="PANTHER" id="PTHR43867:SF2">
    <property type="entry name" value="CELLULOSE SYNTHASE CATALYTIC SUBUNIT A [UDP-FORMING]"/>
    <property type="match status" value="1"/>
</dbReference>
<organism evidence="8 9">
    <name type="scientific">Candidatus Woesebacteria bacterium RIFCSPLOWO2_01_FULL_37_19</name>
    <dbReference type="NCBI Taxonomy" id="1802514"/>
    <lineage>
        <taxon>Bacteria</taxon>
        <taxon>Candidatus Woeseibacteriota</taxon>
    </lineage>
</organism>
<dbReference type="PANTHER" id="PTHR43867">
    <property type="entry name" value="CELLULOSE SYNTHASE CATALYTIC SUBUNIT A [UDP-FORMING]"/>
    <property type="match status" value="1"/>
</dbReference>
<keyword evidence="6 7" id="KW-0472">Membrane</keyword>
<dbReference type="STRING" id="1802514.A2955_05160"/>
<feature type="transmembrane region" description="Helical" evidence="7">
    <location>
        <begin position="349"/>
        <end position="368"/>
    </location>
</feature>
<dbReference type="InterPro" id="IPR029044">
    <property type="entry name" value="Nucleotide-diphossugar_trans"/>
</dbReference>
<keyword evidence="2" id="KW-0328">Glycosyltransferase</keyword>
<keyword evidence="4 7" id="KW-0812">Transmembrane</keyword>
<sequence>MGIIDFKLISTFVVLIATSILTLQGIITLVWMLYAWNNPEKIDSAGSPKRYAEPKFSFTAIVPVRFEEKVIKDTIRAISKINYPKELSEIIIVVRYDDKESPVKVQEVINEIGAENIKLQVLLGSYPINKPNKLNYALKAANGDIIAIFDAEDEPHRSIYNIVNTVMIRDNADVVQSGVQLMNYNSHWFSPLNVLEYFFWFKSGLHFFTNVGRVSPLGGNTVFFKRNYLDRVGGWDDKCLTEDADVGIRLTLAGAKTVVIYDEMHVTREETPSSTSGFIKQRTRWVQGFLQIFLKGDWKRLPQRRQRLTVLYILFAPLIPAALTVYMPVGIAIGFLFDLPILVSMYSFVPTYILLLIVFVQIVGLYEFCRAYGYKFSARLPFKLALTFMPYVFILSYASIRAFWRIYKSENEWEKTLHANVHREMVKF</sequence>
<comment type="subcellular location">
    <subcellularLocation>
        <location evidence="1">Membrane</location>
        <topology evidence="1">Multi-pass membrane protein</topology>
    </subcellularLocation>
</comment>
<evidence type="ECO:0000313" key="8">
    <source>
        <dbReference type="EMBL" id="OGM58420.1"/>
    </source>
</evidence>
<name>A0A1F8B3B6_9BACT</name>
<evidence type="ECO:0000313" key="9">
    <source>
        <dbReference type="Proteomes" id="UP000177501"/>
    </source>
</evidence>